<protein>
    <submittedName>
        <fullName evidence="2">Uncharacterized protein</fullName>
    </submittedName>
</protein>
<gene>
    <name evidence="2" type="ORF">PAPYR_10236</name>
</gene>
<dbReference type="EMBL" id="JAPMOS010000127">
    <property type="protein sequence ID" value="KAJ4454942.1"/>
    <property type="molecule type" value="Genomic_DNA"/>
</dbReference>
<proteinExistence type="predicted"/>
<reference evidence="2" key="1">
    <citation type="journal article" date="2022" name="bioRxiv">
        <title>Genomics of Preaxostyla Flagellates Illuminates Evolutionary Transitions and the Path Towards Mitochondrial Loss.</title>
        <authorList>
            <person name="Novak L.V.F."/>
            <person name="Treitli S.C."/>
            <person name="Pyrih J."/>
            <person name="Halakuc P."/>
            <person name="Pipaliya S.V."/>
            <person name="Vacek V."/>
            <person name="Brzon O."/>
            <person name="Soukal P."/>
            <person name="Eme L."/>
            <person name="Dacks J.B."/>
            <person name="Karnkowska A."/>
            <person name="Elias M."/>
            <person name="Hampl V."/>
        </authorList>
    </citation>
    <scope>NUCLEOTIDE SEQUENCE</scope>
    <source>
        <strain evidence="2">RCP-MX</strain>
    </source>
</reference>
<feature type="chain" id="PRO_5045481817" evidence="1">
    <location>
        <begin position="18"/>
        <end position="272"/>
    </location>
</feature>
<sequence length="272" mass="28728">MMFLALLLASLFLGTQASNCKQAWCGAGTGAWYRADTACEISNFAYTTTHVCFPTEVIAGADPSNEGFYLSLGVYSTKTGHGLDVGLTLSGPSARAPYTWAAYANDEVGWKSAPLSVDTSEYPCVDLSLEAGDNNITFAMTAPTSEQKATRSRLGAFTYTGVDPQLNLNKEGKALGFYLFFSVAQNKENTTEGAIMRGGSYSQWAVATNRQAALIPVDSTRVGKPSGYAPGPCCSPAEVATIHVASSSPFYAAAIDFAYVDGADDGRTTTTQ</sequence>
<keyword evidence="3" id="KW-1185">Reference proteome</keyword>
<feature type="signal peptide" evidence="1">
    <location>
        <begin position="1"/>
        <end position="17"/>
    </location>
</feature>
<dbReference type="Proteomes" id="UP001141327">
    <property type="component" value="Unassembled WGS sequence"/>
</dbReference>
<evidence type="ECO:0000313" key="2">
    <source>
        <dbReference type="EMBL" id="KAJ4454942.1"/>
    </source>
</evidence>
<accession>A0ABQ8U9A8</accession>
<name>A0ABQ8U9A8_9EUKA</name>
<organism evidence="2 3">
    <name type="scientific">Paratrimastix pyriformis</name>
    <dbReference type="NCBI Taxonomy" id="342808"/>
    <lineage>
        <taxon>Eukaryota</taxon>
        <taxon>Metamonada</taxon>
        <taxon>Preaxostyla</taxon>
        <taxon>Paratrimastigidae</taxon>
        <taxon>Paratrimastix</taxon>
    </lineage>
</organism>
<comment type="caution">
    <text evidence="2">The sequence shown here is derived from an EMBL/GenBank/DDBJ whole genome shotgun (WGS) entry which is preliminary data.</text>
</comment>
<evidence type="ECO:0000256" key="1">
    <source>
        <dbReference type="SAM" id="SignalP"/>
    </source>
</evidence>
<keyword evidence="1" id="KW-0732">Signal</keyword>
<evidence type="ECO:0000313" key="3">
    <source>
        <dbReference type="Proteomes" id="UP001141327"/>
    </source>
</evidence>